<dbReference type="Proteomes" id="UP001318760">
    <property type="component" value="Unassembled WGS sequence"/>
</dbReference>
<evidence type="ECO:0000313" key="4">
    <source>
        <dbReference type="Proteomes" id="UP000650616"/>
    </source>
</evidence>
<dbReference type="Proteomes" id="UP000650616">
    <property type="component" value="Unassembled WGS sequence"/>
</dbReference>
<protein>
    <submittedName>
        <fullName evidence="3">CRISPR-associated protein Cas6</fullName>
    </submittedName>
</protein>
<dbReference type="Pfam" id="PF01881">
    <property type="entry name" value="Cas_Cas6_C"/>
    <property type="match status" value="1"/>
</dbReference>
<dbReference type="AlphaFoldDB" id="A0AAW3ZV26"/>
<proteinExistence type="predicted"/>
<keyword evidence="4" id="KW-1185">Reference proteome</keyword>
<dbReference type="CDD" id="cd21140">
    <property type="entry name" value="Cas6_I-like"/>
    <property type="match status" value="1"/>
</dbReference>
<evidence type="ECO:0000259" key="1">
    <source>
        <dbReference type="Pfam" id="PF01881"/>
    </source>
</evidence>
<reference evidence="2 5" key="2">
    <citation type="submission" date="2020-10" db="EMBL/GenBank/DDBJ databases">
        <title>Campylobacter californiensis sp. nov. isolated from cattle and feral swine in California.</title>
        <authorList>
            <person name="Miller W.G."/>
        </authorList>
    </citation>
    <scope>NUCLEOTIDE SEQUENCE [LARGE SCALE GENOMIC DNA]</scope>
    <source>
        <strain evidence="2 5">RM12919</strain>
    </source>
</reference>
<dbReference type="EMBL" id="JADBHS010000011">
    <property type="protein sequence ID" value="MBE2986758.1"/>
    <property type="molecule type" value="Genomic_DNA"/>
</dbReference>
<gene>
    <name evidence="2" type="ORF">CCAL12919_06420</name>
    <name evidence="3" type="ORF">CCAL9337_05585</name>
</gene>
<accession>A0AAW3ZV26</accession>
<organism evidence="3 4">
    <name type="scientific">Campylobacter californiensis</name>
    <dbReference type="NCBI Taxonomy" id="1032243"/>
    <lineage>
        <taxon>Bacteria</taxon>
        <taxon>Pseudomonadati</taxon>
        <taxon>Campylobacterota</taxon>
        <taxon>Epsilonproteobacteria</taxon>
        <taxon>Campylobacterales</taxon>
        <taxon>Campylobacteraceae</taxon>
        <taxon>Campylobacter</taxon>
    </lineage>
</organism>
<comment type="caution">
    <text evidence="3">The sequence shown here is derived from an EMBL/GenBank/DDBJ whole genome shotgun (WGS) entry which is preliminary data.</text>
</comment>
<feature type="domain" description="CRISPR associated protein Cas6 C-terminal" evidence="1">
    <location>
        <begin position="130"/>
        <end position="226"/>
    </location>
</feature>
<reference evidence="3 4" key="1">
    <citation type="submission" date="2015-08" db="EMBL/GenBank/DDBJ databases">
        <title>Comparative genomics of the Campylobacter concisus group.</title>
        <authorList>
            <person name="Yee E."/>
            <person name="Chapman M.H."/>
            <person name="Huynh S."/>
            <person name="Bono J.L."/>
            <person name="On S.L."/>
            <person name="St Leger J."/>
            <person name="Foster G."/>
            <person name="Parker C.T."/>
            <person name="Miller W.G."/>
        </authorList>
    </citation>
    <scope>NUCLEOTIDE SEQUENCE [LARGE SCALE GENOMIC DNA]</scope>
    <source>
        <strain evidence="3 4">RM9337</strain>
    </source>
</reference>
<dbReference type="EMBL" id="LIWG01000006">
    <property type="protein sequence ID" value="MBE3608198.1"/>
    <property type="molecule type" value="Genomic_DNA"/>
</dbReference>
<evidence type="ECO:0000313" key="3">
    <source>
        <dbReference type="EMBL" id="MBE3608198.1"/>
    </source>
</evidence>
<dbReference type="InterPro" id="IPR049435">
    <property type="entry name" value="Cas_Cas6_C"/>
</dbReference>
<sequence>MVVIGSKLPTTNLKISKILPELIQGFIYHHLPASQHVGYKHEKTGKIFKKTNFDYRLKGADLRVRFTAFEPKFEELIAMAVLKNGLNLGEIHLTGSTVSLQRHRVDGADLATVLLKGNVVCALKGLLGHKVYLEPQDSRHLEMMKKNALERFETLCGREYEGEFELNLKWQNLESPLYFYYGNNKMPVRAWPAVWEVRASSEMINLMLDTGVGSGCMSFGVGFLEVAKDD</sequence>
<dbReference type="RefSeq" id="WP_170016341.1">
    <property type="nucleotide sequence ID" value="NZ_CP012545.1"/>
</dbReference>
<name>A0AAW3ZV26_9BACT</name>
<evidence type="ECO:0000313" key="2">
    <source>
        <dbReference type="EMBL" id="MBE2986758.1"/>
    </source>
</evidence>
<dbReference type="Gene3D" id="3.30.70.1900">
    <property type="match status" value="1"/>
</dbReference>
<evidence type="ECO:0000313" key="5">
    <source>
        <dbReference type="Proteomes" id="UP001318760"/>
    </source>
</evidence>